<sequence length="442" mass="47588">MPTHRGPATEVVAIGVIGAEPFVHRLAAVAREDSTTAHRLVTAAYEREKHAREAAMRIADDVDVLLFAGPLPYDVAMSHGALPVPATYVPTGGVALPTALLRGVLGGAVDPARVSIDSVLERDVRETYVDLDLPSDEVHVMEYHDNVSPEQFFDFHQDLFAAGRTSGAITTVPSVAQRLEDAGTPHLAMAPAALTLRNALRTARLLGSGARLEDSRIAIVVVRLPSSFLPQRTSASNYWYQELRLSLHRALLPDARRMDAAVLERDEHSYLVVTTLGSLRSATSNFARAPFLGSIAEVLTVEAEVGIGLGRTTLEAEENAEQAVTQAGDSGGGLAYLVGPQGNPVPLPATQEAPTPAQEPAEDPHRETLRQIVGALDDQDDASRIVDAERISRIQGVTLRTARRTLRTLVDAGLAWPMPPARAQKVGRPPIRYQLLDERLGT</sequence>
<organism evidence="2 3">
    <name type="scientific">Georgenia deserti</name>
    <dbReference type="NCBI Taxonomy" id="2093781"/>
    <lineage>
        <taxon>Bacteria</taxon>
        <taxon>Bacillati</taxon>
        <taxon>Actinomycetota</taxon>
        <taxon>Actinomycetes</taxon>
        <taxon>Micrococcales</taxon>
        <taxon>Bogoriellaceae</taxon>
        <taxon>Georgenia</taxon>
    </lineage>
</organism>
<keyword evidence="3" id="KW-1185">Reference proteome</keyword>
<dbReference type="EMBL" id="JBHUEE010000002">
    <property type="protein sequence ID" value="MFD1717345.1"/>
    <property type="molecule type" value="Genomic_DNA"/>
</dbReference>
<feature type="region of interest" description="Disordered" evidence="1">
    <location>
        <begin position="342"/>
        <end position="363"/>
    </location>
</feature>
<gene>
    <name evidence="2" type="ORF">ACFSE6_05840</name>
</gene>
<proteinExistence type="predicted"/>
<dbReference type="Proteomes" id="UP001597277">
    <property type="component" value="Unassembled WGS sequence"/>
</dbReference>
<reference evidence="3" key="1">
    <citation type="journal article" date="2019" name="Int. J. Syst. Evol. Microbiol.">
        <title>The Global Catalogue of Microorganisms (GCM) 10K type strain sequencing project: providing services to taxonomists for standard genome sequencing and annotation.</title>
        <authorList>
            <consortium name="The Broad Institute Genomics Platform"/>
            <consortium name="The Broad Institute Genome Sequencing Center for Infectious Disease"/>
            <person name="Wu L."/>
            <person name="Ma J."/>
        </authorList>
    </citation>
    <scope>NUCLEOTIDE SEQUENCE [LARGE SCALE GENOMIC DNA]</scope>
    <source>
        <strain evidence="3">JCM 17130</strain>
    </source>
</reference>
<evidence type="ECO:0008006" key="4">
    <source>
        <dbReference type="Google" id="ProtNLM"/>
    </source>
</evidence>
<comment type="caution">
    <text evidence="2">The sequence shown here is derived from an EMBL/GenBank/DDBJ whole genome shotgun (WGS) entry which is preliminary data.</text>
</comment>
<name>A0ABW4L154_9MICO</name>
<accession>A0ABW4L154</accession>
<protein>
    <recommendedName>
        <fullName evidence="4">Transcriptional regulator</fullName>
    </recommendedName>
</protein>
<evidence type="ECO:0000313" key="2">
    <source>
        <dbReference type="EMBL" id="MFD1717345.1"/>
    </source>
</evidence>
<evidence type="ECO:0000313" key="3">
    <source>
        <dbReference type="Proteomes" id="UP001597277"/>
    </source>
</evidence>
<evidence type="ECO:0000256" key="1">
    <source>
        <dbReference type="SAM" id="MobiDB-lite"/>
    </source>
</evidence>
<dbReference type="RefSeq" id="WP_388003394.1">
    <property type="nucleotide sequence ID" value="NZ_JBHUEE010000002.1"/>
</dbReference>